<evidence type="ECO:0000313" key="1">
    <source>
        <dbReference type="EMBL" id="CAI9096161.1"/>
    </source>
</evidence>
<dbReference type="PANTHER" id="PTHR33265">
    <property type="entry name" value="AVR9/CF-9 RAPIDLY ELICITED PROTEIN-RELATED"/>
    <property type="match status" value="1"/>
</dbReference>
<dbReference type="PANTHER" id="PTHR33265:SF10">
    <property type="entry name" value="OS01G0133200 PROTEIN"/>
    <property type="match status" value="1"/>
</dbReference>
<dbReference type="EMBL" id="OX459119">
    <property type="protein sequence ID" value="CAI9096161.1"/>
    <property type="molecule type" value="Genomic_DNA"/>
</dbReference>
<dbReference type="AlphaFoldDB" id="A0AAV1CKM1"/>
<proteinExistence type="predicted"/>
<gene>
    <name evidence="1" type="ORF">OLC1_LOCUS6983</name>
</gene>
<reference evidence="1" key="1">
    <citation type="submission" date="2023-03" db="EMBL/GenBank/DDBJ databases">
        <authorList>
            <person name="Julca I."/>
        </authorList>
    </citation>
    <scope>NUCLEOTIDE SEQUENCE</scope>
</reference>
<dbReference type="Pfam" id="PF05553">
    <property type="entry name" value="DUF761"/>
    <property type="match status" value="1"/>
</dbReference>
<evidence type="ECO:0000313" key="2">
    <source>
        <dbReference type="Proteomes" id="UP001161247"/>
    </source>
</evidence>
<keyword evidence="2" id="KW-1185">Reference proteome</keyword>
<organism evidence="1 2">
    <name type="scientific">Oldenlandia corymbosa var. corymbosa</name>
    <dbReference type="NCBI Taxonomy" id="529605"/>
    <lineage>
        <taxon>Eukaryota</taxon>
        <taxon>Viridiplantae</taxon>
        <taxon>Streptophyta</taxon>
        <taxon>Embryophyta</taxon>
        <taxon>Tracheophyta</taxon>
        <taxon>Spermatophyta</taxon>
        <taxon>Magnoliopsida</taxon>
        <taxon>eudicotyledons</taxon>
        <taxon>Gunneridae</taxon>
        <taxon>Pentapetalae</taxon>
        <taxon>asterids</taxon>
        <taxon>lamiids</taxon>
        <taxon>Gentianales</taxon>
        <taxon>Rubiaceae</taxon>
        <taxon>Rubioideae</taxon>
        <taxon>Spermacoceae</taxon>
        <taxon>Hedyotis-Oldenlandia complex</taxon>
        <taxon>Oldenlandia</taxon>
    </lineage>
</organism>
<dbReference type="InterPro" id="IPR008480">
    <property type="entry name" value="DUF761_pln"/>
</dbReference>
<protein>
    <submittedName>
        <fullName evidence="1">OLC1v1032245C1</fullName>
    </submittedName>
</protein>
<sequence length="183" mass="21661">MQQKRRLTVILKKASRLLKVPILVSRMRTSVNIPRLISVQKSSKKMKKFILLRHYNYNYVHEYQFSPSNSPLSLSHSIYRRAAKKRRYEEICSIFPIGNCLGVINKETENRGYPLMELKAVPYIENSITEELYDDSEEDRGDVDSIDERAEKFIERFYEEIRMQRKESQSLVHSNPVILDLMD</sequence>
<accession>A0AAV1CKM1</accession>
<name>A0AAV1CKM1_OLDCO</name>
<dbReference type="Proteomes" id="UP001161247">
    <property type="component" value="Chromosome 2"/>
</dbReference>